<evidence type="ECO:0000313" key="1">
    <source>
        <dbReference type="EMBL" id="BEQ17005.1"/>
    </source>
</evidence>
<organism evidence="1 2">
    <name type="scientific">Desulfoferula mesophila</name>
    <dbReference type="NCBI Taxonomy" id="3058419"/>
    <lineage>
        <taxon>Bacteria</taxon>
        <taxon>Pseudomonadati</taxon>
        <taxon>Thermodesulfobacteriota</taxon>
        <taxon>Desulfarculia</taxon>
        <taxon>Desulfarculales</taxon>
        <taxon>Desulfarculaceae</taxon>
        <taxon>Desulfoferula</taxon>
    </lineage>
</organism>
<dbReference type="EMBL" id="AP028679">
    <property type="protein sequence ID" value="BEQ17005.1"/>
    <property type="molecule type" value="Genomic_DNA"/>
</dbReference>
<gene>
    <name evidence="1" type="ORF">FAK_40710</name>
</gene>
<name>A0AAU9EZM8_9BACT</name>
<protein>
    <submittedName>
        <fullName evidence="1">Uncharacterized protein</fullName>
    </submittedName>
</protein>
<keyword evidence="2" id="KW-1185">Reference proteome</keyword>
<reference evidence="2" key="1">
    <citation type="journal article" date="2023" name="Arch. Microbiol.">
        <title>Desulfoferula mesophilus gen. nov. sp. nov., a mesophilic sulfate-reducing bacterium isolated from a brackish lake sediment.</title>
        <authorList>
            <person name="Watanabe T."/>
            <person name="Yabe T."/>
            <person name="Tsuji J.M."/>
            <person name="Fukui M."/>
        </authorList>
    </citation>
    <scope>NUCLEOTIDE SEQUENCE [LARGE SCALE GENOMIC DNA]</scope>
    <source>
        <strain evidence="2">12FAK</strain>
    </source>
</reference>
<dbReference type="KEGG" id="dmp:FAK_40710"/>
<accession>A0AAU9EZM8</accession>
<proteinExistence type="predicted"/>
<dbReference type="AlphaFoldDB" id="A0AAU9EZM8"/>
<dbReference type="Proteomes" id="UP001366166">
    <property type="component" value="Chromosome"/>
</dbReference>
<evidence type="ECO:0000313" key="2">
    <source>
        <dbReference type="Proteomes" id="UP001366166"/>
    </source>
</evidence>
<sequence>MGLPGEVLTGRSEFDNSTYVQLVPVWCETKLGMGLYQNSKSQGDLWLLTVEVMGAHTIERYNSLQINIDDKIYTFDSISKQTHMKTHPGYSDYRLHYYRSAYNTSSRNYLVTDEFLEKIANSKKMIVRVIFTDGGVEADCTCSLGQCVQRTFRGFYNKYIKKH</sequence>